<evidence type="ECO:0000313" key="2">
    <source>
        <dbReference type="EMBL" id="GAA5501591.1"/>
    </source>
</evidence>
<proteinExistence type="predicted"/>
<dbReference type="EMBL" id="BAABRN010000011">
    <property type="protein sequence ID" value="GAA5501591.1"/>
    <property type="molecule type" value="Genomic_DNA"/>
</dbReference>
<name>A0ABP9VAF5_9DEIO</name>
<evidence type="ECO:0000313" key="3">
    <source>
        <dbReference type="Proteomes" id="UP001458946"/>
    </source>
</evidence>
<evidence type="ECO:0000256" key="1">
    <source>
        <dbReference type="SAM" id="MobiDB-lite"/>
    </source>
</evidence>
<evidence type="ECO:0008006" key="4">
    <source>
        <dbReference type="Google" id="ProtNLM"/>
    </source>
</evidence>
<feature type="compositionally biased region" description="Acidic residues" evidence="1">
    <location>
        <begin position="1"/>
        <end position="15"/>
    </location>
</feature>
<comment type="caution">
    <text evidence="2">The sequence shown here is derived from an EMBL/GenBank/DDBJ whole genome shotgun (WGS) entry which is preliminary data.</text>
</comment>
<reference evidence="2 3" key="1">
    <citation type="submission" date="2024-02" db="EMBL/GenBank/DDBJ databases">
        <title>Deinococcus xinjiangensis NBRC 107630.</title>
        <authorList>
            <person name="Ichikawa N."/>
            <person name="Katano-Makiyama Y."/>
            <person name="Hidaka K."/>
        </authorList>
    </citation>
    <scope>NUCLEOTIDE SEQUENCE [LARGE SCALE GENOMIC DNA]</scope>
    <source>
        <strain evidence="2 3">NBRC 107630</strain>
    </source>
</reference>
<organism evidence="2 3">
    <name type="scientific">Deinococcus xinjiangensis</name>
    <dbReference type="NCBI Taxonomy" id="457454"/>
    <lineage>
        <taxon>Bacteria</taxon>
        <taxon>Thermotogati</taxon>
        <taxon>Deinococcota</taxon>
        <taxon>Deinococci</taxon>
        <taxon>Deinococcales</taxon>
        <taxon>Deinococcaceae</taxon>
        <taxon>Deinococcus</taxon>
    </lineage>
</organism>
<accession>A0ABP9VAF5</accession>
<keyword evidence="3" id="KW-1185">Reference proteome</keyword>
<protein>
    <recommendedName>
        <fullName evidence="4">HEAT repeat domain-containing protein</fullName>
    </recommendedName>
</protein>
<gene>
    <name evidence="2" type="ORF">Dxin01_01327</name>
</gene>
<sequence length="107" mass="11743">MSDEIEVSELEDDQPEQAQTQEAGAWLPIAHRLPRKLPSARQLNKKIWLAVLCAADLLDHHDPAVRMKAIHALSAASGQYLKGLEVGDIQKRIEAIEAALKKEGEAG</sequence>
<feature type="region of interest" description="Disordered" evidence="1">
    <location>
        <begin position="1"/>
        <end position="21"/>
    </location>
</feature>
<dbReference type="Proteomes" id="UP001458946">
    <property type="component" value="Unassembled WGS sequence"/>
</dbReference>
<dbReference type="RefSeq" id="WP_353541559.1">
    <property type="nucleotide sequence ID" value="NZ_BAABRN010000011.1"/>
</dbReference>